<feature type="compositionally biased region" description="Polar residues" evidence="1">
    <location>
        <begin position="115"/>
        <end position="137"/>
    </location>
</feature>
<dbReference type="EMBL" id="RBPQ01000139">
    <property type="protein sequence ID" value="RMO27396.1"/>
    <property type="molecule type" value="Genomic_DNA"/>
</dbReference>
<evidence type="ECO:0000256" key="1">
    <source>
        <dbReference type="SAM" id="MobiDB-lite"/>
    </source>
</evidence>
<dbReference type="AlphaFoldDB" id="A0A3M3U2M4"/>
<dbReference type="Proteomes" id="UP000276886">
    <property type="component" value="Unassembled WGS sequence"/>
</dbReference>
<protein>
    <submittedName>
        <fullName evidence="2">Uncharacterized protein</fullName>
    </submittedName>
</protein>
<gene>
    <name evidence="2" type="ORF">ALQ44_00774</name>
</gene>
<dbReference type="RefSeq" id="WP_124733733.1">
    <property type="nucleotide sequence ID" value="NZ_QJTX01000003.1"/>
</dbReference>
<name>A0A3M3U2M4_PSESJ</name>
<feature type="region of interest" description="Disordered" evidence="1">
    <location>
        <begin position="62"/>
        <end position="153"/>
    </location>
</feature>
<reference evidence="2 3" key="1">
    <citation type="submission" date="2018-08" db="EMBL/GenBank/DDBJ databases">
        <title>Recombination of ecologically and evolutionarily significant loci maintains genetic cohesion in the Pseudomonas syringae species complex.</title>
        <authorList>
            <person name="Dillon M."/>
            <person name="Thakur S."/>
            <person name="Almeida R.N.D."/>
            <person name="Weir B.S."/>
            <person name="Guttman D.S."/>
        </authorList>
    </citation>
    <scope>NUCLEOTIDE SEQUENCE [LARGE SCALE GENOMIC DNA]</scope>
    <source>
        <strain evidence="2 3">ICMP 2788</strain>
    </source>
</reference>
<evidence type="ECO:0000313" key="3">
    <source>
        <dbReference type="Proteomes" id="UP000276886"/>
    </source>
</evidence>
<accession>A0A3M3U2M4</accession>
<organism evidence="2 3">
    <name type="scientific">Pseudomonas syringae pv. pisi</name>
    <dbReference type="NCBI Taxonomy" id="59510"/>
    <lineage>
        <taxon>Bacteria</taxon>
        <taxon>Pseudomonadati</taxon>
        <taxon>Pseudomonadota</taxon>
        <taxon>Gammaproteobacteria</taxon>
        <taxon>Pseudomonadales</taxon>
        <taxon>Pseudomonadaceae</taxon>
        <taxon>Pseudomonas</taxon>
        <taxon>Pseudomonas syringae</taxon>
    </lineage>
</organism>
<comment type="caution">
    <text evidence="2">The sequence shown here is derived from an EMBL/GenBank/DDBJ whole genome shotgun (WGS) entry which is preliminary data.</text>
</comment>
<proteinExistence type="predicted"/>
<evidence type="ECO:0000313" key="2">
    <source>
        <dbReference type="EMBL" id="RMO27396.1"/>
    </source>
</evidence>
<feature type="compositionally biased region" description="Low complexity" evidence="1">
    <location>
        <begin position="88"/>
        <end position="97"/>
    </location>
</feature>
<sequence length="304" mass="32601">MHEQALLTENHPGLGSAGALVGINQIEELYKTSASANNAVKVKCANPSCGVKVSIVIPDKEKAGRKISPSAHFRGHHPEGCDRQPQPSSTTTTSASSQLNANPVKKDFPQVWVDPSSTAVNPSGSSLASANQDQRTGSGVGGRSKAGLGASEGRSEMVERFAKAWLEMTAQSRRMSSLKAPWNPEGTYDSAFYSFELNSTKFLGKVGTKIFTAPVISVDKVGENFDLVLQEKTLGQAPKVVVLNSEVFEVGAAGRALLNQLNTFDPAQKIYLFVYGAFKYNSGASRSELVVKHSHFIYIDLPVL</sequence>